<keyword evidence="4" id="KW-0378">Hydrolase</keyword>
<accession>A0ABV3R4G2</accession>
<evidence type="ECO:0000313" key="8">
    <source>
        <dbReference type="Proteomes" id="UP001556196"/>
    </source>
</evidence>
<evidence type="ECO:0000313" key="7">
    <source>
        <dbReference type="EMBL" id="MEW9808216.1"/>
    </source>
</evidence>
<proteinExistence type="inferred from homology"/>
<dbReference type="Pfam" id="PF00708">
    <property type="entry name" value="Acylphosphatase"/>
    <property type="match status" value="1"/>
</dbReference>
<dbReference type="PRINTS" id="PR00112">
    <property type="entry name" value="ACYLPHPHTASE"/>
</dbReference>
<dbReference type="InterPro" id="IPR017968">
    <property type="entry name" value="Acylphosphatase_CS"/>
</dbReference>
<protein>
    <recommendedName>
        <fullName evidence="2 4">acylphosphatase</fullName>
        <ecNumber evidence="2 4">3.6.1.7</ecNumber>
    </recommendedName>
</protein>
<evidence type="ECO:0000256" key="1">
    <source>
        <dbReference type="ARBA" id="ARBA00005614"/>
    </source>
</evidence>
<dbReference type="SUPFAM" id="SSF54975">
    <property type="entry name" value="Acylphosphatase/BLUF domain-like"/>
    <property type="match status" value="1"/>
</dbReference>
<reference evidence="7 8" key="1">
    <citation type="submission" date="2024-06" db="EMBL/GenBank/DDBJ databases">
        <authorList>
            <person name="Tuo L."/>
        </authorList>
    </citation>
    <scope>NUCLEOTIDE SEQUENCE [LARGE SCALE GENOMIC DNA]</scope>
    <source>
        <strain evidence="7 8">ZMM04-5</strain>
    </source>
</reference>
<dbReference type="PANTHER" id="PTHR47268">
    <property type="entry name" value="ACYLPHOSPHATASE"/>
    <property type="match status" value="1"/>
</dbReference>
<dbReference type="EC" id="3.6.1.7" evidence="2 4"/>
<comment type="catalytic activity">
    <reaction evidence="3 4">
        <text>an acyl phosphate + H2O = a carboxylate + phosphate + H(+)</text>
        <dbReference type="Rhea" id="RHEA:14965"/>
        <dbReference type="ChEBI" id="CHEBI:15377"/>
        <dbReference type="ChEBI" id="CHEBI:15378"/>
        <dbReference type="ChEBI" id="CHEBI:29067"/>
        <dbReference type="ChEBI" id="CHEBI:43474"/>
        <dbReference type="ChEBI" id="CHEBI:59918"/>
        <dbReference type="EC" id="3.6.1.7"/>
    </reaction>
</comment>
<dbReference type="InterPro" id="IPR020456">
    <property type="entry name" value="Acylphosphatase"/>
</dbReference>
<sequence>MTERAVLVSIRGRVQGVGYRMWTARQARALGLRGWVRNEPDGSVAALVGGADAAVQEMLDLFWIGPSAAHVARVEACPADHDGLPDDFSQLR</sequence>
<feature type="active site" evidence="4">
    <location>
        <position position="38"/>
    </location>
</feature>
<feature type="domain" description="Acylphosphatase-like" evidence="6">
    <location>
        <begin position="5"/>
        <end position="92"/>
    </location>
</feature>
<name>A0ABV3R4G2_9HYPH</name>
<dbReference type="InterPro" id="IPR036046">
    <property type="entry name" value="Acylphosphatase-like_dom_sf"/>
</dbReference>
<keyword evidence="8" id="KW-1185">Reference proteome</keyword>
<evidence type="ECO:0000256" key="4">
    <source>
        <dbReference type="PROSITE-ProRule" id="PRU00520"/>
    </source>
</evidence>
<evidence type="ECO:0000256" key="2">
    <source>
        <dbReference type="ARBA" id="ARBA00012150"/>
    </source>
</evidence>
<dbReference type="Gene3D" id="3.30.70.100">
    <property type="match status" value="1"/>
</dbReference>
<dbReference type="PROSITE" id="PS00151">
    <property type="entry name" value="ACYLPHOSPHATASE_2"/>
    <property type="match status" value="1"/>
</dbReference>
<comment type="similarity">
    <text evidence="1 5">Belongs to the acylphosphatase family.</text>
</comment>
<dbReference type="NCBIfam" id="NF010999">
    <property type="entry name" value="PRK14425.1"/>
    <property type="match status" value="1"/>
</dbReference>
<dbReference type="RefSeq" id="WP_367725441.1">
    <property type="nucleotide sequence ID" value="NZ_JBFOCI010000007.1"/>
</dbReference>
<dbReference type="PANTHER" id="PTHR47268:SF4">
    <property type="entry name" value="ACYLPHOSPHATASE"/>
    <property type="match status" value="1"/>
</dbReference>
<evidence type="ECO:0000259" key="6">
    <source>
        <dbReference type="PROSITE" id="PS51160"/>
    </source>
</evidence>
<dbReference type="PROSITE" id="PS51160">
    <property type="entry name" value="ACYLPHOSPHATASE_3"/>
    <property type="match status" value="1"/>
</dbReference>
<evidence type="ECO:0000256" key="3">
    <source>
        <dbReference type="ARBA" id="ARBA00047645"/>
    </source>
</evidence>
<dbReference type="EMBL" id="JBFOCI010000007">
    <property type="protein sequence ID" value="MEW9808216.1"/>
    <property type="molecule type" value="Genomic_DNA"/>
</dbReference>
<evidence type="ECO:0000256" key="5">
    <source>
        <dbReference type="RuleBase" id="RU004168"/>
    </source>
</evidence>
<comment type="caution">
    <text evidence="7">The sequence shown here is derived from an EMBL/GenBank/DDBJ whole genome shotgun (WGS) entry which is preliminary data.</text>
</comment>
<organism evidence="7 8">
    <name type="scientific">Mesorhizobium marinum</name>
    <dbReference type="NCBI Taxonomy" id="3228790"/>
    <lineage>
        <taxon>Bacteria</taxon>
        <taxon>Pseudomonadati</taxon>
        <taxon>Pseudomonadota</taxon>
        <taxon>Alphaproteobacteria</taxon>
        <taxon>Hyphomicrobiales</taxon>
        <taxon>Phyllobacteriaceae</taxon>
        <taxon>Mesorhizobium</taxon>
    </lineage>
</organism>
<gene>
    <name evidence="7" type="ORF">ABUE31_19685</name>
</gene>
<feature type="active site" evidence="4">
    <location>
        <position position="20"/>
    </location>
</feature>
<dbReference type="Proteomes" id="UP001556196">
    <property type="component" value="Unassembled WGS sequence"/>
</dbReference>
<dbReference type="InterPro" id="IPR001792">
    <property type="entry name" value="Acylphosphatase-like_dom"/>
</dbReference>